<accession>A0A6A6YSE8</accession>
<evidence type="ECO:0000313" key="4">
    <source>
        <dbReference type="Proteomes" id="UP000504636"/>
    </source>
</evidence>
<gene>
    <name evidence="3 5" type="ORF">BDZ99DRAFT_497486</name>
</gene>
<proteinExistence type="predicted"/>
<reference evidence="5" key="3">
    <citation type="submission" date="2025-04" db="UniProtKB">
        <authorList>
            <consortium name="RefSeq"/>
        </authorList>
    </citation>
    <scope>IDENTIFICATION</scope>
    <source>
        <strain evidence="5">CBS 304.34</strain>
    </source>
</reference>
<protein>
    <submittedName>
        <fullName evidence="3 5">Uncharacterized protein</fullName>
    </submittedName>
</protein>
<reference evidence="3 5" key="1">
    <citation type="journal article" date="2020" name="Stud. Mycol.">
        <title>101 Dothideomycetes genomes: a test case for predicting lifestyles and emergence of pathogens.</title>
        <authorList>
            <person name="Haridas S."/>
            <person name="Albert R."/>
            <person name="Binder M."/>
            <person name="Bloem J."/>
            <person name="Labutti K."/>
            <person name="Salamov A."/>
            <person name="Andreopoulos B."/>
            <person name="Baker S."/>
            <person name="Barry K."/>
            <person name="Bills G."/>
            <person name="Bluhm B."/>
            <person name="Cannon C."/>
            <person name="Castanera R."/>
            <person name="Culley D."/>
            <person name="Daum C."/>
            <person name="Ezra D."/>
            <person name="Gonzalez J."/>
            <person name="Henrissat B."/>
            <person name="Kuo A."/>
            <person name="Liang C."/>
            <person name="Lipzen A."/>
            <person name="Lutzoni F."/>
            <person name="Magnuson J."/>
            <person name="Mondo S."/>
            <person name="Nolan M."/>
            <person name="Ohm R."/>
            <person name="Pangilinan J."/>
            <person name="Park H.-J."/>
            <person name="Ramirez L."/>
            <person name="Alfaro M."/>
            <person name="Sun H."/>
            <person name="Tritt A."/>
            <person name="Yoshinaga Y."/>
            <person name="Zwiers L.-H."/>
            <person name="Turgeon B."/>
            <person name="Goodwin S."/>
            <person name="Spatafora J."/>
            <person name="Crous P."/>
            <person name="Grigoriev I."/>
        </authorList>
    </citation>
    <scope>NUCLEOTIDE SEQUENCE</scope>
    <source>
        <strain evidence="3 5">CBS 304.34</strain>
    </source>
</reference>
<keyword evidence="4" id="KW-1185">Reference proteome</keyword>
<dbReference type="RefSeq" id="XP_033578816.1">
    <property type="nucleotide sequence ID" value="XM_033723520.1"/>
</dbReference>
<dbReference type="OrthoDB" id="10643406at2759"/>
<evidence type="ECO:0000313" key="5">
    <source>
        <dbReference type="RefSeq" id="XP_033578816.1"/>
    </source>
</evidence>
<dbReference type="AlphaFoldDB" id="A0A6A6YSE8"/>
<reference evidence="5" key="2">
    <citation type="submission" date="2020-04" db="EMBL/GenBank/DDBJ databases">
        <authorList>
            <consortium name="NCBI Genome Project"/>
        </authorList>
    </citation>
    <scope>NUCLEOTIDE SEQUENCE</scope>
    <source>
        <strain evidence="5">CBS 304.34</strain>
    </source>
</reference>
<dbReference type="GeneID" id="54464413"/>
<dbReference type="Proteomes" id="UP000504636">
    <property type="component" value="Unplaced"/>
</dbReference>
<evidence type="ECO:0000313" key="3">
    <source>
        <dbReference type="EMBL" id="KAF2811852.1"/>
    </source>
</evidence>
<evidence type="ECO:0000256" key="2">
    <source>
        <dbReference type="SAM" id="MobiDB-lite"/>
    </source>
</evidence>
<feature type="coiled-coil region" evidence="1">
    <location>
        <begin position="475"/>
        <end position="553"/>
    </location>
</feature>
<feature type="compositionally biased region" description="Basic and acidic residues" evidence="2">
    <location>
        <begin position="959"/>
        <end position="975"/>
    </location>
</feature>
<feature type="region of interest" description="Disordered" evidence="2">
    <location>
        <begin position="350"/>
        <end position="371"/>
    </location>
</feature>
<dbReference type="EMBL" id="MU003698">
    <property type="protein sequence ID" value="KAF2811852.1"/>
    <property type="molecule type" value="Genomic_DNA"/>
</dbReference>
<feature type="region of interest" description="Disordered" evidence="2">
    <location>
        <begin position="950"/>
        <end position="975"/>
    </location>
</feature>
<keyword evidence="1" id="KW-0175">Coiled coil</keyword>
<organism evidence="3">
    <name type="scientific">Mytilinidion resinicola</name>
    <dbReference type="NCBI Taxonomy" id="574789"/>
    <lineage>
        <taxon>Eukaryota</taxon>
        <taxon>Fungi</taxon>
        <taxon>Dikarya</taxon>
        <taxon>Ascomycota</taxon>
        <taxon>Pezizomycotina</taxon>
        <taxon>Dothideomycetes</taxon>
        <taxon>Pleosporomycetidae</taxon>
        <taxon>Mytilinidiales</taxon>
        <taxon>Mytilinidiaceae</taxon>
        <taxon>Mytilinidion</taxon>
    </lineage>
</organism>
<evidence type="ECO:0000256" key="1">
    <source>
        <dbReference type="SAM" id="Coils"/>
    </source>
</evidence>
<name>A0A6A6YSE8_9PEZI</name>
<sequence>MANANVPGRQGSGIIATAVNVAPHLFAAAGGTAALVALSPFGKDVPEAPQLDLPDQIKSSKSVFDISTDNVLLDDSTFSPLSTSATIPNSSSTIPPLPYQPASFASTVDSGPTFSPISLCQTEYASHSVPETSHAISGPQISSLAVDHLSSILTSLNGQPDILKAFVFVAARRAAPSVLCSLPGLTGERAQTWIRRISSIAQQTLPYLVNNQQITLVESLFTLADQGRKIVTGWEDPLIVQLRSQLQDAKGQYHSLLLNSFAMDLRRRKEMRILLEQYRADTRIIVKNQKATFAKNDAQLRKELASQHDIVLKNIKESHKQELEELSSKMSEGVLKAQKETADIRAQLSKANAEASTNGQRAQKVESESRERGQQLLAALKELTGYRNHSKTLDLLLAESNKALSDAERRFSPENEKNKRLNSKMAFDIETLQARLDASEKRRADDKAESTSIVAGLREGQVDLQSDIQTRDDKLAKMAAELASLHEEQERHARKSDLKIKDKEIASLKDLLESKESDSTTSAETINHLESKLVGAEAEKEAVEKKLSDTSGEWKKRFEDQKAGHKSEVSRITSEYEKATSDLRLQVKQLKTENNSIPMLQRRIGELQPEILKLIDQNAALQKDSKFAGEALFDAKGKHNAELDVAKDWARQSQRQLEQMSKEYAKSLKEKMLAPSLDGLLYQATPFQKRYDELDAQYRKLFKLYQASLETIRRLSGNQDLQSSITNPGRIVEHSDPTTKEAVAKFSELMKQLNEMHDAELAGLLAEGVPERKRSLAIYTPKQAWSIGHSLNKSCLLLDQHFQEHLAPKDPANDVSKVIGCLGTLLAGAVEDIAYGHEELRLANSGLGRLSVSKWLAARDHLEKQKVEFLAYPSSIAEILRGNFERDANLKIKNAPTSLPDDDTLLSHFPSSTKAVRVAELCRALNIEAGSAECDDLVIRLKGIPQLEGRKKKKLVFSRKSEDGGEDGGEKAPET</sequence>